<dbReference type="PANTHER" id="PTHR33744">
    <property type="entry name" value="CARBOHYDRATE DIACID REGULATOR"/>
    <property type="match status" value="1"/>
</dbReference>
<dbReference type="Gene3D" id="1.10.10.2840">
    <property type="entry name" value="PucR C-terminal helix-turn-helix domain"/>
    <property type="match status" value="1"/>
</dbReference>
<comment type="similarity">
    <text evidence="1">Belongs to the CdaR family.</text>
</comment>
<dbReference type="Proteomes" id="UP000280960">
    <property type="component" value="Chromosome"/>
</dbReference>
<feature type="domain" description="GGDEF" evidence="2">
    <location>
        <begin position="325"/>
        <end position="467"/>
    </location>
</feature>
<sequence length="567" mass="65564">MEGITVKEAYEILKEDGVYWAGGRNGEIRVIKSVSVIEIPDCLEWLQGGEMILTTLYPYKTIDERLNLIRGLSRGEAACICIHPGNDPFPQVPDCLIKLADEINFPLFLIERKVPYSIIMKKTYEALLNREELALKKAQEINNVMNNILLTNGGVHEIIDKLSAITNKSVLFLDENFKLVDMILRGKNGSLIEEDLTKICDFTKSYIEANILHKRNKNKPDQTHIVSWEDGFNLAISIVNINDEMDYYLLVIKQGEMTELDNKLYKIAFPGTITALKIDILKNLAILETEQRLKSDFFEDVINDAYTSDELMKKRARTLGLNLLDKNFVVIFDIDDFEKYCRDNYEKGEEHIQKIKRDLKKAIEEACKDIKNRVLLFVPKSDAGILLIGFTQIEYKREMLYKKMLNDLFYKVINGFSTKNPDVTLSVGVSSGMENIGELKRVYKEAIFAKDIGNKLFGRGKINFYDDLGIYKLISIPDKKEDILRDRWFSRLYEHDRHKNGNLIETLEVFLDSNGSIKDTAKKLYTHPNTIKYRLKKVKELTGEDIFQDEQKRLYYHILIKALKMLS</sequence>
<evidence type="ECO:0000313" key="3">
    <source>
        <dbReference type="EMBL" id="AYO31768.1"/>
    </source>
</evidence>
<dbReference type="InterPro" id="IPR000160">
    <property type="entry name" value="GGDEF_dom"/>
</dbReference>
<evidence type="ECO:0000259" key="2">
    <source>
        <dbReference type="PROSITE" id="PS50887"/>
    </source>
</evidence>
<evidence type="ECO:0000313" key="4">
    <source>
        <dbReference type="Proteomes" id="UP000280960"/>
    </source>
</evidence>
<dbReference type="EMBL" id="CP033169">
    <property type="protein sequence ID" value="AYO31768.1"/>
    <property type="molecule type" value="Genomic_DNA"/>
</dbReference>
<dbReference type="AlphaFoldDB" id="A0A3G2R9R5"/>
<dbReference type="PANTHER" id="PTHR33744:SF1">
    <property type="entry name" value="DNA-BINDING TRANSCRIPTIONAL ACTIVATOR ADER"/>
    <property type="match status" value="1"/>
</dbReference>
<dbReference type="PROSITE" id="PS50887">
    <property type="entry name" value="GGDEF"/>
    <property type="match status" value="1"/>
</dbReference>
<dbReference type="InterPro" id="IPR042070">
    <property type="entry name" value="PucR_C-HTH_sf"/>
</dbReference>
<accession>A0A3G2R9R5</accession>
<dbReference type="CDD" id="cd00945">
    <property type="entry name" value="Aldolase_Class_I"/>
    <property type="match status" value="1"/>
</dbReference>
<reference evidence="3 4" key="1">
    <citation type="submission" date="2018-10" db="EMBL/GenBank/DDBJ databases">
        <authorList>
            <person name="Zhang X."/>
        </authorList>
    </citation>
    <scope>NUCLEOTIDE SEQUENCE [LARGE SCALE GENOMIC DNA]</scope>
    <source>
        <strain evidence="3 4">SK-G1</strain>
    </source>
</reference>
<dbReference type="Pfam" id="PF17853">
    <property type="entry name" value="GGDEF_2"/>
    <property type="match status" value="1"/>
</dbReference>
<dbReference type="InterPro" id="IPR025736">
    <property type="entry name" value="PucR_C-HTH_dom"/>
</dbReference>
<dbReference type="InterPro" id="IPR012914">
    <property type="entry name" value="PucR_dom"/>
</dbReference>
<dbReference type="Pfam" id="PF13556">
    <property type="entry name" value="HTH_30"/>
    <property type="match status" value="1"/>
</dbReference>
<organism evidence="3 4">
    <name type="scientific">Biomaibacter acetigenes</name>
    <dbReference type="NCBI Taxonomy" id="2316383"/>
    <lineage>
        <taxon>Bacteria</taxon>
        <taxon>Bacillati</taxon>
        <taxon>Bacillota</taxon>
        <taxon>Clostridia</taxon>
        <taxon>Thermosediminibacterales</taxon>
        <taxon>Tepidanaerobacteraceae</taxon>
        <taxon>Biomaibacter</taxon>
    </lineage>
</organism>
<name>A0A3G2R9R5_9FIRM</name>
<dbReference type="Pfam" id="PF07905">
    <property type="entry name" value="PucR"/>
    <property type="match status" value="1"/>
</dbReference>
<proteinExistence type="inferred from homology"/>
<evidence type="ECO:0000256" key="1">
    <source>
        <dbReference type="ARBA" id="ARBA00006754"/>
    </source>
</evidence>
<keyword evidence="4" id="KW-1185">Reference proteome</keyword>
<protein>
    <submittedName>
        <fullName evidence="3">PucR family transcriptional regulator</fullName>
    </submittedName>
</protein>
<dbReference type="InterPro" id="IPR041522">
    <property type="entry name" value="CdaR_GGDEF"/>
</dbReference>
<dbReference type="InterPro" id="IPR051448">
    <property type="entry name" value="CdaR-like_regulators"/>
</dbReference>
<dbReference type="RefSeq" id="WP_122015481.1">
    <property type="nucleotide sequence ID" value="NZ_CP033169.1"/>
</dbReference>
<dbReference type="KEGG" id="bacg:D2962_15215"/>
<gene>
    <name evidence="3" type="ORF">D2962_15215</name>
</gene>